<evidence type="ECO:0000313" key="2">
    <source>
        <dbReference type="Proteomes" id="UP000219338"/>
    </source>
</evidence>
<gene>
    <name evidence="1" type="ORF">ARMOST_11471</name>
</gene>
<dbReference type="Proteomes" id="UP000219338">
    <property type="component" value="Unassembled WGS sequence"/>
</dbReference>
<dbReference type="AlphaFoldDB" id="A0A284RH78"/>
<protein>
    <submittedName>
        <fullName evidence="1">Uncharacterized protein</fullName>
    </submittedName>
</protein>
<keyword evidence="2" id="KW-1185">Reference proteome</keyword>
<dbReference type="EMBL" id="FUEG01000009">
    <property type="protein sequence ID" value="SJL08108.1"/>
    <property type="molecule type" value="Genomic_DNA"/>
</dbReference>
<proteinExistence type="predicted"/>
<name>A0A284RH78_ARMOS</name>
<sequence>MGTKNSDVEQLAVLGRGLSLFHRQDKDLFIADLESPPALFLFASLPPKDSTDQDEEYLIRHKPIKSLNATTCIPFACNVKVFSIPV</sequence>
<accession>A0A284RH78</accession>
<evidence type="ECO:0000313" key="1">
    <source>
        <dbReference type="EMBL" id="SJL08108.1"/>
    </source>
</evidence>
<organism evidence="1 2">
    <name type="scientific">Armillaria ostoyae</name>
    <name type="common">Armillaria root rot fungus</name>
    <dbReference type="NCBI Taxonomy" id="47428"/>
    <lineage>
        <taxon>Eukaryota</taxon>
        <taxon>Fungi</taxon>
        <taxon>Dikarya</taxon>
        <taxon>Basidiomycota</taxon>
        <taxon>Agaricomycotina</taxon>
        <taxon>Agaricomycetes</taxon>
        <taxon>Agaricomycetidae</taxon>
        <taxon>Agaricales</taxon>
        <taxon>Marasmiineae</taxon>
        <taxon>Physalacriaceae</taxon>
        <taxon>Armillaria</taxon>
    </lineage>
</organism>
<reference evidence="2" key="1">
    <citation type="journal article" date="2017" name="Nat. Ecol. Evol.">
        <title>Genome expansion and lineage-specific genetic innovations in the forest pathogenic fungi Armillaria.</title>
        <authorList>
            <person name="Sipos G."/>
            <person name="Prasanna A.N."/>
            <person name="Walter M.C."/>
            <person name="O'Connor E."/>
            <person name="Balint B."/>
            <person name="Krizsan K."/>
            <person name="Kiss B."/>
            <person name="Hess J."/>
            <person name="Varga T."/>
            <person name="Slot J."/>
            <person name="Riley R."/>
            <person name="Boka B."/>
            <person name="Rigling D."/>
            <person name="Barry K."/>
            <person name="Lee J."/>
            <person name="Mihaltcheva S."/>
            <person name="LaButti K."/>
            <person name="Lipzen A."/>
            <person name="Waldron R."/>
            <person name="Moloney N.M."/>
            <person name="Sperisen C."/>
            <person name="Kredics L."/>
            <person name="Vagvoelgyi C."/>
            <person name="Patrignani A."/>
            <person name="Fitzpatrick D."/>
            <person name="Nagy I."/>
            <person name="Doyle S."/>
            <person name="Anderson J.B."/>
            <person name="Grigoriev I.V."/>
            <person name="Gueldener U."/>
            <person name="Muensterkoetter M."/>
            <person name="Nagy L.G."/>
        </authorList>
    </citation>
    <scope>NUCLEOTIDE SEQUENCE [LARGE SCALE GENOMIC DNA]</scope>
    <source>
        <strain evidence="2">C18/9</strain>
    </source>
</reference>